<dbReference type="Pfam" id="PF17001">
    <property type="entry name" value="T3SS_basalb_I"/>
    <property type="match status" value="1"/>
</dbReference>
<proteinExistence type="predicted"/>
<protein>
    <submittedName>
        <fullName evidence="1">EscI/YscI/HrpB family type III secretion system inner rod protein</fullName>
    </submittedName>
</protein>
<sequence length="91" mass="9202">MSIISSTAAVDSSAVYGTLHLPDADVPSSEKVSAFNKLLYAGTSQGDVGQLSPTQMLAQQATLMGTTVSVDLGAKVAGAVSQSVNKLANMT</sequence>
<gene>
    <name evidence="1" type="ORF">AU512_05810</name>
</gene>
<reference evidence="1 2" key="1">
    <citation type="submission" date="2016-02" db="EMBL/GenBank/DDBJ databases">
        <title>Species-wide whole genome sequencing reveals diversity, host range in Lonsdalea quercina.</title>
        <authorList>
            <person name="Li Y."/>
        </authorList>
    </citation>
    <scope>NUCLEOTIDE SEQUENCE [LARGE SCALE GENOMIC DNA]</scope>
    <source>
        <strain evidence="1 2">LMG 26265</strain>
    </source>
</reference>
<name>A0ABX3XH59_9GAMM</name>
<dbReference type="Proteomes" id="UP000194040">
    <property type="component" value="Unassembled WGS sequence"/>
</dbReference>
<comment type="caution">
    <text evidence="1">The sequence shown here is derived from an EMBL/GenBank/DDBJ whole genome shotgun (WGS) entry which is preliminary data.</text>
</comment>
<evidence type="ECO:0000313" key="2">
    <source>
        <dbReference type="Proteomes" id="UP000194040"/>
    </source>
</evidence>
<organism evidence="1 2">
    <name type="scientific">Lonsdalea iberica</name>
    <dbReference type="NCBI Taxonomy" id="1082703"/>
    <lineage>
        <taxon>Bacteria</taxon>
        <taxon>Pseudomonadati</taxon>
        <taxon>Pseudomonadota</taxon>
        <taxon>Gammaproteobacteria</taxon>
        <taxon>Enterobacterales</taxon>
        <taxon>Pectobacteriaceae</taxon>
        <taxon>Lonsdalea</taxon>
    </lineage>
</organism>
<evidence type="ECO:0000313" key="1">
    <source>
        <dbReference type="EMBL" id="OSN10905.1"/>
    </source>
</evidence>
<dbReference type="NCBIfam" id="TIGR02497">
    <property type="entry name" value="yscI_hrpB_dom"/>
    <property type="match status" value="1"/>
</dbReference>
<accession>A0ABX3XH59</accession>
<dbReference type="EMBL" id="LUTQ01000012">
    <property type="protein sequence ID" value="OSN10905.1"/>
    <property type="molecule type" value="Genomic_DNA"/>
</dbReference>
<dbReference type="RefSeq" id="WP_094100566.1">
    <property type="nucleotide sequence ID" value="NZ_LUTQ01000012.1"/>
</dbReference>
<dbReference type="InterPro" id="IPR012670">
    <property type="entry name" value="T3SS_YscI/HrpB"/>
</dbReference>
<keyword evidence="2" id="KW-1185">Reference proteome</keyword>